<organism evidence="1 3">
    <name type="scientific">Mycena albidolilacea</name>
    <dbReference type="NCBI Taxonomy" id="1033008"/>
    <lineage>
        <taxon>Eukaryota</taxon>
        <taxon>Fungi</taxon>
        <taxon>Dikarya</taxon>
        <taxon>Basidiomycota</taxon>
        <taxon>Agaricomycotina</taxon>
        <taxon>Agaricomycetes</taxon>
        <taxon>Agaricomycetidae</taxon>
        <taxon>Agaricales</taxon>
        <taxon>Marasmiineae</taxon>
        <taxon>Mycenaceae</taxon>
        <taxon>Mycena</taxon>
    </lineage>
</organism>
<comment type="caution">
    <text evidence="1">The sequence shown here is derived from an EMBL/GenBank/DDBJ whole genome shotgun (WGS) entry which is preliminary data.</text>
</comment>
<dbReference type="EMBL" id="JARIHO010000035">
    <property type="protein sequence ID" value="KAJ7331504.1"/>
    <property type="molecule type" value="Genomic_DNA"/>
</dbReference>
<reference evidence="1" key="1">
    <citation type="submission" date="2023-03" db="EMBL/GenBank/DDBJ databases">
        <title>Massive genome expansion in bonnet fungi (Mycena s.s.) driven by repeated elements and novel gene families across ecological guilds.</title>
        <authorList>
            <consortium name="Lawrence Berkeley National Laboratory"/>
            <person name="Harder C.B."/>
            <person name="Miyauchi S."/>
            <person name="Viragh M."/>
            <person name="Kuo A."/>
            <person name="Thoen E."/>
            <person name="Andreopoulos B."/>
            <person name="Lu D."/>
            <person name="Skrede I."/>
            <person name="Drula E."/>
            <person name="Henrissat B."/>
            <person name="Morin E."/>
            <person name="Kohler A."/>
            <person name="Barry K."/>
            <person name="LaButti K."/>
            <person name="Morin E."/>
            <person name="Salamov A."/>
            <person name="Lipzen A."/>
            <person name="Mereny Z."/>
            <person name="Hegedus B."/>
            <person name="Baldrian P."/>
            <person name="Stursova M."/>
            <person name="Weitz H."/>
            <person name="Taylor A."/>
            <person name="Grigoriev I.V."/>
            <person name="Nagy L.G."/>
            <person name="Martin F."/>
            <person name="Kauserud H."/>
        </authorList>
    </citation>
    <scope>NUCLEOTIDE SEQUENCE</scope>
    <source>
        <strain evidence="1">CBHHK002</strain>
    </source>
</reference>
<keyword evidence="3" id="KW-1185">Reference proteome</keyword>
<proteinExistence type="predicted"/>
<gene>
    <name evidence="1" type="ORF">DFH08DRAFT_814814</name>
    <name evidence="2" type="ORF">DFH08DRAFT_814824</name>
</gene>
<dbReference type="Proteomes" id="UP001218218">
    <property type="component" value="Unassembled WGS sequence"/>
</dbReference>
<evidence type="ECO:0000313" key="2">
    <source>
        <dbReference type="EMBL" id="KAJ7331514.1"/>
    </source>
</evidence>
<accession>A0AAD6ZP83</accession>
<dbReference type="AlphaFoldDB" id="A0AAD6ZP83"/>
<name>A0AAD6ZP83_9AGAR</name>
<sequence>MPLILLPDMDYDGISETRERIEKHTPERPRLQTCLLYPDGTRLHQRYWVKVPVVHGLKRAQKITELEADMWIDRGRGGFEGTNDASLTSIRIDRINTDSLYTPETASSGTSSPGLLEPWRGNVLVFKHGSTASKAIVNITDEAVAFVEAILKRVLRDDLIGKAAKEAHNSHH</sequence>
<evidence type="ECO:0000313" key="3">
    <source>
        <dbReference type="Proteomes" id="UP001218218"/>
    </source>
</evidence>
<evidence type="ECO:0000313" key="1">
    <source>
        <dbReference type="EMBL" id="KAJ7331504.1"/>
    </source>
</evidence>
<dbReference type="EMBL" id="JARIHO010000035">
    <property type="protein sequence ID" value="KAJ7331514.1"/>
    <property type="molecule type" value="Genomic_DNA"/>
</dbReference>
<protein>
    <submittedName>
        <fullName evidence="1">Uncharacterized protein</fullName>
    </submittedName>
</protein>